<sequence>MKKIIAGMSLAVITLTGCVSAPAIRVADAEGVEAVSGISMGCNNPFKLTRDCSGFSGPTKAINLNGHEVKVAGNEEQTITVIFGGKLVNGVTQATNLGYELLKRELSSRDIRIIKVTPIESSGLMFGYAVETEVPHYQIWDDFKL</sequence>
<evidence type="ECO:0000256" key="1">
    <source>
        <dbReference type="SAM" id="SignalP"/>
    </source>
</evidence>
<protein>
    <recommendedName>
        <fullName evidence="4">Lipoprotein</fullName>
    </recommendedName>
</protein>
<comment type="caution">
    <text evidence="2">The sequence shown here is derived from an EMBL/GenBank/DDBJ whole genome shotgun (WGS) entry which is preliminary data.</text>
</comment>
<dbReference type="RefSeq" id="WP_371844038.1">
    <property type="nucleotide sequence ID" value="NZ_JBGMEL010000013.1"/>
</dbReference>
<reference evidence="2 3" key="1">
    <citation type="submission" date="2024-08" db="EMBL/GenBank/DDBJ databases">
        <authorList>
            <person name="Ishaq N."/>
        </authorList>
    </citation>
    <scope>NUCLEOTIDE SEQUENCE [LARGE SCALE GENOMIC DNA]</scope>
    <source>
        <strain evidence="2 3">JCM 30400</strain>
    </source>
</reference>
<organism evidence="2 3">
    <name type="scientific">Microbulbifer echini</name>
    <dbReference type="NCBI Taxonomy" id="1529067"/>
    <lineage>
        <taxon>Bacteria</taxon>
        <taxon>Pseudomonadati</taxon>
        <taxon>Pseudomonadota</taxon>
        <taxon>Gammaproteobacteria</taxon>
        <taxon>Cellvibrionales</taxon>
        <taxon>Microbulbiferaceae</taxon>
        <taxon>Microbulbifer</taxon>
    </lineage>
</organism>
<evidence type="ECO:0000313" key="2">
    <source>
        <dbReference type="EMBL" id="MFA0791570.1"/>
    </source>
</evidence>
<evidence type="ECO:0008006" key="4">
    <source>
        <dbReference type="Google" id="ProtNLM"/>
    </source>
</evidence>
<name>A0ABV4NQI6_9GAMM</name>
<dbReference type="EMBL" id="JBGMEL010000013">
    <property type="protein sequence ID" value="MFA0791570.1"/>
    <property type="molecule type" value="Genomic_DNA"/>
</dbReference>
<evidence type="ECO:0000313" key="3">
    <source>
        <dbReference type="Proteomes" id="UP001569414"/>
    </source>
</evidence>
<accession>A0ABV4NQI6</accession>
<feature type="chain" id="PRO_5045611778" description="Lipoprotein" evidence="1">
    <location>
        <begin position="22"/>
        <end position="145"/>
    </location>
</feature>
<keyword evidence="1" id="KW-0732">Signal</keyword>
<dbReference type="Proteomes" id="UP001569414">
    <property type="component" value="Unassembled WGS sequence"/>
</dbReference>
<dbReference type="PROSITE" id="PS51257">
    <property type="entry name" value="PROKAR_LIPOPROTEIN"/>
    <property type="match status" value="1"/>
</dbReference>
<keyword evidence="3" id="KW-1185">Reference proteome</keyword>
<gene>
    <name evidence="2" type="ORF">ACCI51_13510</name>
</gene>
<proteinExistence type="predicted"/>
<feature type="signal peptide" evidence="1">
    <location>
        <begin position="1"/>
        <end position="21"/>
    </location>
</feature>